<dbReference type="RefSeq" id="WP_343998374.1">
    <property type="nucleotide sequence ID" value="NZ_BAAAGU010000009.1"/>
</dbReference>
<evidence type="ECO:0000313" key="1">
    <source>
        <dbReference type="EMBL" id="GAA0637676.1"/>
    </source>
</evidence>
<organism evidence="1 2">
    <name type="scientific">Streptomyces thermocarboxydovorans</name>
    <dbReference type="NCBI Taxonomy" id="59298"/>
    <lineage>
        <taxon>Bacteria</taxon>
        <taxon>Bacillati</taxon>
        <taxon>Actinomycetota</taxon>
        <taxon>Actinomycetes</taxon>
        <taxon>Kitasatosporales</taxon>
        <taxon>Streptomycetaceae</taxon>
        <taxon>Streptomyces</taxon>
    </lineage>
</organism>
<sequence length="65" mass="6977">MHELLTIDLGADFNGFRGTVDGRIVCVATPRVEHDEEARLAVRDLIARQGGDCAACRACVVGKHA</sequence>
<gene>
    <name evidence="1" type="ORF">GCM10009535_12660</name>
</gene>
<dbReference type="EMBL" id="BAAAGU010000009">
    <property type="protein sequence ID" value="GAA0637676.1"/>
    <property type="molecule type" value="Genomic_DNA"/>
</dbReference>
<protein>
    <submittedName>
        <fullName evidence="1">Uncharacterized protein</fullName>
    </submittedName>
</protein>
<accession>A0ABP3SK19</accession>
<name>A0ABP3SK19_9ACTN</name>
<evidence type="ECO:0000313" key="2">
    <source>
        <dbReference type="Proteomes" id="UP001500724"/>
    </source>
</evidence>
<proteinExistence type="predicted"/>
<dbReference type="Proteomes" id="UP001500724">
    <property type="component" value="Unassembled WGS sequence"/>
</dbReference>
<comment type="caution">
    <text evidence="1">The sequence shown here is derived from an EMBL/GenBank/DDBJ whole genome shotgun (WGS) entry which is preliminary data.</text>
</comment>
<keyword evidence="2" id="KW-1185">Reference proteome</keyword>
<reference evidence="2" key="1">
    <citation type="journal article" date="2019" name="Int. J. Syst. Evol. Microbiol.">
        <title>The Global Catalogue of Microorganisms (GCM) 10K type strain sequencing project: providing services to taxonomists for standard genome sequencing and annotation.</title>
        <authorList>
            <consortium name="The Broad Institute Genomics Platform"/>
            <consortium name="The Broad Institute Genome Sequencing Center for Infectious Disease"/>
            <person name="Wu L."/>
            <person name="Ma J."/>
        </authorList>
    </citation>
    <scope>NUCLEOTIDE SEQUENCE [LARGE SCALE GENOMIC DNA]</scope>
    <source>
        <strain evidence="2">JCM 10367</strain>
    </source>
</reference>